<dbReference type="PANTHER" id="PTHR43433">
    <property type="entry name" value="HYDROLASE, ALPHA/BETA FOLD FAMILY PROTEIN"/>
    <property type="match status" value="1"/>
</dbReference>
<name>A0ABN2JR75_9ACTN</name>
<dbReference type="PRINTS" id="PR00111">
    <property type="entry name" value="ABHYDROLASE"/>
</dbReference>
<comment type="caution">
    <text evidence="2">The sequence shown here is derived from an EMBL/GenBank/DDBJ whole genome shotgun (WGS) entry which is preliminary data.</text>
</comment>
<keyword evidence="3" id="KW-1185">Reference proteome</keyword>
<dbReference type="GO" id="GO:0016787">
    <property type="term" value="F:hydrolase activity"/>
    <property type="evidence" value="ECO:0007669"/>
    <property type="project" value="UniProtKB-KW"/>
</dbReference>
<dbReference type="Pfam" id="PF00561">
    <property type="entry name" value="Abhydrolase_1"/>
    <property type="match status" value="1"/>
</dbReference>
<feature type="domain" description="AB hydrolase-1" evidence="1">
    <location>
        <begin position="32"/>
        <end position="280"/>
    </location>
</feature>
<dbReference type="Gene3D" id="3.40.50.1820">
    <property type="entry name" value="alpha/beta hydrolase"/>
    <property type="match status" value="1"/>
</dbReference>
<dbReference type="PANTHER" id="PTHR43433:SF10">
    <property type="entry name" value="AB HYDROLASE-1 DOMAIN-CONTAINING PROTEIN"/>
    <property type="match status" value="1"/>
</dbReference>
<dbReference type="EMBL" id="BAAALS010000001">
    <property type="protein sequence ID" value="GAA1736180.1"/>
    <property type="molecule type" value="Genomic_DNA"/>
</dbReference>
<keyword evidence="2" id="KW-0378">Hydrolase</keyword>
<dbReference type="InterPro" id="IPR050471">
    <property type="entry name" value="AB_hydrolase"/>
</dbReference>
<accession>A0ABN2JR75</accession>
<evidence type="ECO:0000259" key="1">
    <source>
        <dbReference type="Pfam" id="PF00561"/>
    </source>
</evidence>
<protein>
    <submittedName>
        <fullName evidence="2">Alpha/beta hydrolase</fullName>
    </submittedName>
</protein>
<evidence type="ECO:0000313" key="2">
    <source>
        <dbReference type="EMBL" id="GAA1736180.1"/>
    </source>
</evidence>
<evidence type="ECO:0000313" key="3">
    <source>
        <dbReference type="Proteomes" id="UP001500655"/>
    </source>
</evidence>
<dbReference type="Proteomes" id="UP001500655">
    <property type="component" value="Unassembled WGS sequence"/>
</dbReference>
<dbReference type="SUPFAM" id="SSF53474">
    <property type="entry name" value="alpha/beta-Hydrolases"/>
    <property type="match status" value="1"/>
</dbReference>
<gene>
    <name evidence="2" type="ORF">GCM10009681_03380</name>
</gene>
<reference evidence="2 3" key="1">
    <citation type="journal article" date="2019" name="Int. J. Syst. Evol. Microbiol.">
        <title>The Global Catalogue of Microorganisms (GCM) 10K type strain sequencing project: providing services to taxonomists for standard genome sequencing and annotation.</title>
        <authorList>
            <consortium name="The Broad Institute Genomics Platform"/>
            <consortium name="The Broad Institute Genome Sequencing Center for Infectious Disease"/>
            <person name="Wu L."/>
            <person name="Ma J."/>
        </authorList>
    </citation>
    <scope>NUCLEOTIDE SEQUENCE [LARGE SCALE GENOMIC DNA]</scope>
    <source>
        <strain evidence="2 3">JCM 13249</strain>
    </source>
</reference>
<dbReference type="RefSeq" id="WP_344075937.1">
    <property type="nucleotide sequence ID" value="NZ_BAAALS010000001.1"/>
</dbReference>
<sequence>MSRTEHPEARIIVTPDGRRLTVETTGAERGRPVFLLHGTPGSRRGPKPRSSVLYRLGVRLICYDRPGYGGSDRHEGRTVADAAADVRAIADSLGIERFSVVGRSGGGPHALACAALLPDRVASTAVLVGVAPVDAAGLDWFGGMTQANVREYTDVATDAAALTERLRLLADRTATDPESLLDFLREQMTSPDRHVTNRVAVRRLLADTYVEALRAGPHGWVDDAVALRGVWGFSVDQINAPVRLWHGLEDNFTPVSHSRWLASRIPGAELVVEVETAHFGAVGILPSILAWLVSKHSDCAAPEPFAPC</sequence>
<dbReference type="InterPro" id="IPR029058">
    <property type="entry name" value="AB_hydrolase_fold"/>
</dbReference>
<proteinExistence type="predicted"/>
<dbReference type="InterPro" id="IPR000073">
    <property type="entry name" value="AB_hydrolase_1"/>
</dbReference>
<organism evidence="2 3">
    <name type="scientific">Luedemannella helvata</name>
    <dbReference type="NCBI Taxonomy" id="349315"/>
    <lineage>
        <taxon>Bacteria</taxon>
        <taxon>Bacillati</taxon>
        <taxon>Actinomycetota</taxon>
        <taxon>Actinomycetes</taxon>
        <taxon>Micromonosporales</taxon>
        <taxon>Micromonosporaceae</taxon>
        <taxon>Luedemannella</taxon>
    </lineage>
</organism>